<dbReference type="InterPro" id="IPR018060">
    <property type="entry name" value="HTH_AraC"/>
</dbReference>
<comment type="caution">
    <text evidence="5">The sequence shown here is derived from an EMBL/GenBank/DDBJ whole genome shotgun (WGS) entry which is preliminary data.</text>
</comment>
<dbReference type="SUPFAM" id="SSF51182">
    <property type="entry name" value="RmlC-like cupins"/>
    <property type="match status" value="1"/>
</dbReference>
<reference evidence="5" key="1">
    <citation type="submission" date="2020-10" db="EMBL/GenBank/DDBJ databases">
        <authorList>
            <person name="Gilroy R."/>
        </authorList>
    </citation>
    <scope>NUCLEOTIDE SEQUENCE</scope>
    <source>
        <strain evidence="5">CHK199-13235</strain>
    </source>
</reference>
<dbReference type="Proteomes" id="UP000824002">
    <property type="component" value="Unassembled WGS sequence"/>
</dbReference>
<dbReference type="AlphaFoldDB" id="A0A9D1FPH3"/>
<dbReference type="Gene3D" id="1.10.10.60">
    <property type="entry name" value="Homeodomain-like"/>
    <property type="match status" value="2"/>
</dbReference>
<keyword evidence="3" id="KW-0804">Transcription</keyword>
<evidence type="ECO:0000313" key="5">
    <source>
        <dbReference type="EMBL" id="HIS77432.1"/>
    </source>
</evidence>
<dbReference type="PANTHER" id="PTHR43280">
    <property type="entry name" value="ARAC-FAMILY TRANSCRIPTIONAL REGULATOR"/>
    <property type="match status" value="1"/>
</dbReference>
<dbReference type="InterPro" id="IPR018062">
    <property type="entry name" value="HTH_AraC-typ_CS"/>
</dbReference>
<dbReference type="PRINTS" id="PR00032">
    <property type="entry name" value="HTHARAC"/>
</dbReference>
<proteinExistence type="predicted"/>
<dbReference type="InterPro" id="IPR003313">
    <property type="entry name" value="AraC-bd"/>
</dbReference>
<dbReference type="Pfam" id="PF12833">
    <property type="entry name" value="HTH_18"/>
    <property type="match status" value="1"/>
</dbReference>
<dbReference type="GO" id="GO:0043565">
    <property type="term" value="F:sequence-specific DNA binding"/>
    <property type="evidence" value="ECO:0007669"/>
    <property type="project" value="InterPro"/>
</dbReference>
<dbReference type="PROSITE" id="PS01124">
    <property type="entry name" value="HTH_ARAC_FAMILY_2"/>
    <property type="match status" value="1"/>
</dbReference>
<reference evidence="5" key="2">
    <citation type="journal article" date="2021" name="PeerJ">
        <title>Extensive microbial diversity within the chicken gut microbiome revealed by metagenomics and culture.</title>
        <authorList>
            <person name="Gilroy R."/>
            <person name="Ravi A."/>
            <person name="Getino M."/>
            <person name="Pursley I."/>
            <person name="Horton D.L."/>
            <person name="Alikhan N.F."/>
            <person name="Baker D."/>
            <person name="Gharbi K."/>
            <person name="Hall N."/>
            <person name="Watson M."/>
            <person name="Adriaenssens E.M."/>
            <person name="Foster-Nyarko E."/>
            <person name="Jarju S."/>
            <person name="Secka A."/>
            <person name="Antonio M."/>
            <person name="Oren A."/>
            <person name="Chaudhuri R.R."/>
            <person name="La Ragione R."/>
            <person name="Hildebrand F."/>
            <person name="Pallen M.J."/>
        </authorList>
    </citation>
    <scope>NUCLEOTIDE SEQUENCE</scope>
    <source>
        <strain evidence="5">CHK199-13235</strain>
    </source>
</reference>
<evidence type="ECO:0000313" key="6">
    <source>
        <dbReference type="Proteomes" id="UP000824002"/>
    </source>
</evidence>
<evidence type="ECO:0000256" key="2">
    <source>
        <dbReference type="ARBA" id="ARBA00023125"/>
    </source>
</evidence>
<organism evidence="5 6">
    <name type="scientific">Candidatus Merdivicinus excrementipullorum</name>
    <dbReference type="NCBI Taxonomy" id="2840867"/>
    <lineage>
        <taxon>Bacteria</taxon>
        <taxon>Bacillati</taxon>
        <taxon>Bacillota</taxon>
        <taxon>Clostridia</taxon>
        <taxon>Eubacteriales</taxon>
        <taxon>Oscillospiraceae</taxon>
        <taxon>Oscillospiraceae incertae sedis</taxon>
        <taxon>Candidatus Merdivicinus</taxon>
    </lineage>
</organism>
<dbReference type="InterPro" id="IPR011051">
    <property type="entry name" value="RmlC_Cupin_sf"/>
</dbReference>
<name>A0A9D1FPH3_9FIRM</name>
<dbReference type="GO" id="GO:0003700">
    <property type="term" value="F:DNA-binding transcription factor activity"/>
    <property type="evidence" value="ECO:0007669"/>
    <property type="project" value="InterPro"/>
</dbReference>
<accession>A0A9D1FPH3</accession>
<keyword evidence="2" id="KW-0238">DNA-binding</keyword>
<dbReference type="SMART" id="SM00342">
    <property type="entry name" value="HTH_ARAC"/>
    <property type="match status" value="1"/>
</dbReference>
<protein>
    <submittedName>
        <fullName evidence="5">Helix-turn-helix domain-containing protein</fullName>
    </submittedName>
</protein>
<gene>
    <name evidence="5" type="ORF">IAB51_11600</name>
</gene>
<evidence type="ECO:0000256" key="1">
    <source>
        <dbReference type="ARBA" id="ARBA00023015"/>
    </source>
</evidence>
<evidence type="ECO:0000256" key="3">
    <source>
        <dbReference type="ARBA" id="ARBA00023163"/>
    </source>
</evidence>
<dbReference type="SUPFAM" id="SSF46689">
    <property type="entry name" value="Homeodomain-like"/>
    <property type="match status" value="1"/>
</dbReference>
<dbReference type="Gene3D" id="2.60.120.10">
    <property type="entry name" value="Jelly Rolls"/>
    <property type="match status" value="1"/>
</dbReference>
<feature type="domain" description="HTH araC/xylS-type" evidence="4">
    <location>
        <begin position="222"/>
        <end position="319"/>
    </location>
</feature>
<sequence length="327" mass="37753">MNRQLMDELRRITAEEQQILDGRSGVDKALYTHTRDFTIDSRQMLRDGKLIDIRPHTRFVHFPEHRHNYVEIVFMCQGHLTHVIDRVNRVELEEGDLLFLNQFSSHEILPAGMEDIAVNFMVLPEFFDTAQEMLDKGNVISQFLLSAMRREGGEGQYLHFKAAPLLPVQNLAENMIWSLLKRQPDRRRTNQFTMGLLFLELVNHGETLEAGGPSGGRDQAVMEALAYIQSNYRTASLTALANQMNLPDYALSKLIKTETGSTFKELLQQKRLHQAARLIRETDLPVSDVITLVGYDNTSYFYRVFREEFGLTPREYRQSQPGKENFS</sequence>
<dbReference type="InterPro" id="IPR020449">
    <property type="entry name" value="Tscrpt_reg_AraC-type_HTH"/>
</dbReference>
<keyword evidence="1" id="KW-0805">Transcription regulation</keyword>
<dbReference type="InterPro" id="IPR009057">
    <property type="entry name" value="Homeodomain-like_sf"/>
</dbReference>
<dbReference type="PROSITE" id="PS00041">
    <property type="entry name" value="HTH_ARAC_FAMILY_1"/>
    <property type="match status" value="1"/>
</dbReference>
<dbReference type="EMBL" id="DVJP01000076">
    <property type="protein sequence ID" value="HIS77432.1"/>
    <property type="molecule type" value="Genomic_DNA"/>
</dbReference>
<evidence type="ECO:0000259" key="4">
    <source>
        <dbReference type="PROSITE" id="PS01124"/>
    </source>
</evidence>
<dbReference type="Pfam" id="PF02311">
    <property type="entry name" value="AraC_binding"/>
    <property type="match status" value="1"/>
</dbReference>
<dbReference type="InterPro" id="IPR014710">
    <property type="entry name" value="RmlC-like_jellyroll"/>
</dbReference>
<dbReference type="PANTHER" id="PTHR43280:SF28">
    <property type="entry name" value="HTH-TYPE TRANSCRIPTIONAL ACTIVATOR RHAS"/>
    <property type="match status" value="1"/>
</dbReference>